<evidence type="ECO:0000256" key="1">
    <source>
        <dbReference type="ARBA" id="ARBA00022679"/>
    </source>
</evidence>
<evidence type="ECO:0000259" key="2">
    <source>
        <dbReference type="Pfam" id="PF13649"/>
    </source>
</evidence>
<dbReference type="EC" id="2.1.1.64" evidence="3"/>
<keyword evidence="4" id="KW-1185">Reference proteome</keyword>
<dbReference type="GO" id="GO:0061542">
    <property type="term" value="F:3-demethylubiquinol 3-O-methyltransferase activity"/>
    <property type="evidence" value="ECO:0007669"/>
    <property type="project" value="UniProtKB-EC"/>
</dbReference>
<dbReference type="GO" id="GO:0032259">
    <property type="term" value="P:methylation"/>
    <property type="evidence" value="ECO:0007669"/>
    <property type="project" value="UniProtKB-KW"/>
</dbReference>
<comment type="caution">
    <text evidence="3">The sequence shown here is derived from an EMBL/GenBank/DDBJ whole genome shotgun (WGS) entry which is preliminary data.</text>
</comment>
<keyword evidence="1 3" id="KW-0808">Transferase</keyword>
<name>A0ABW0GN77_9MICO</name>
<evidence type="ECO:0000313" key="4">
    <source>
        <dbReference type="Proteomes" id="UP001596122"/>
    </source>
</evidence>
<gene>
    <name evidence="3" type="ORF">ACFPJ6_09975</name>
</gene>
<dbReference type="InterPro" id="IPR029063">
    <property type="entry name" value="SAM-dependent_MTases_sf"/>
</dbReference>
<dbReference type="Gene3D" id="3.40.50.150">
    <property type="entry name" value="Vaccinia Virus protein VP39"/>
    <property type="match status" value="1"/>
</dbReference>
<feature type="domain" description="Methyltransferase" evidence="2">
    <location>
        <begin position="54"/>
        <end position="151"/>
    </location>
</feature>
<dbReference type="PANTHER" id="PTHR43861">
    <property type="entry name" value="TRANS-ACONITATE 2-METHYLTRANSFERASE-RELATED"/>
    <property type="match status" value="1"/>
</dbReference>
<accession>A0ABW0GN77</accession>
<dbReference type="GO" id="GO:0102208">
    <property type="term" value="F:2-polyprenyl-6-hydroxyphenol methylase activity"/>
    <property type="evidence" value="ECO:0007669"/>
    <property type="project" value="UniProtKB-EC"/>
</dbReference>
<dbReference type="Pfam" id="PF13649">
    <property type="entry name" value="Methyltransf_25"/>
    <property type="match status" value="1"/>
</dbReference>
<evidence type="ECO:0000313" key="3">
    <source>
        <dbReference type="EMBL" id="MFC5381119.1"/>
    </source>
</evidence>
<dbReference type="RefSeq" id="WP_340270500.1">
    <property type="nucleotide sequence ID" value="NZ_JBBEOG010000007.1"/>
</dbReference>
<dbReference type="Proteomes" id="UP001596122">
    <property type="component" value="Unassembled WGS sequence"/>
</dbReference>
<reference evidence="4" key="1">
    <citation type="journal article" date="2019" name="Int. J. Syst. Evol. Microbiol.">
        <title>The Global Catalogue of Microorganisms (GCM) 10K type strain sequencing project: providing services to taxonomists for standard genome sequencing and annotation.</title>
        <authorList>
            <consortium name="The Broad Institute Genomics Platform"/>
            <consortium name="The Broad Institute Genome Sequencing Center for Infectious Disease"/>
            <person name="Wu L."/>
            <person name="Ma J."/>
        </authorList>
    </citation>
    <scope>NUCLEOTIDE SEQUENCE [LARGE SCALE GENOMIC DNA]</scope>
    <source>
        <strain evidence="4">CCUG 43114</strain>
    </source>
</reference>
<sequence length="227" mass="24710">MSGHGHGPGHGHDDVVFDQGYWEDRYRTRDTPWSGRANAVLVAEATALPTGRALDLGCGTGGDVLWLAQHGWTVTGVDWSREGLAQGATDAERLGADVARRVTWQQADLETWEPDPVADRCDLVTSHFLHLPREAMRRLAAAACGAVAPGGTLLVVLHDVTDMETGLRRPDMVERFVPVEELADAVTARPDVAGWDVRTDRRRREQAGPDGEPVAVTDAVLLVRRPD</sequence>
<organism evidence="3 4">
    <name type="scientific">Aquipuribacter nitratireducens</name>
    <dbReference type="NCBI Taxonomy" id="650104"/>
    <lineage>
        <taxon>Bacteria</taxon>
        <taxon>Bacillati</taxon>
        <taxon>Actinomycetota</taxon>
        <taxon>Actinomycetes</taxon>
        <taxon>Micrococcales</taxon>
        <taxon>Intrasporangiaceae</taxon>
        <taxon>Aquipuribacter</taxon>
    </lineage>
</organism>
<keyword evidence="3" id="KW-0489">Methyltransferase</keyword>
<dbReference type="InterPro" id="IPR041698">
    <property type="entry name" value="Methyltransf_25"/>
</dbReference>
<dbReference type="EMBL" id="JBHSLD010000009">
    <property type="protein sequence ID" value="MFC5381119.1"/>
    <property type="molecule type" value="Genomic_DNA"/>
</dbReference>
<dbReference type="CDD" id="cd02440">
    <property type="entry name" value="AdoMet_MTases"/>
    <property type="match status" value="1"/>
</dbReference>
<protein>
    <submittedName>
        <fullName evidence="3">Class I SAM-dependent methyltransferase</fullName>
        <ecNumber evidence="3">2.1.1.222</ecNumber>
        <ecNumber evidence="3">2.1.1.64</ecNumber>
    </submittedName>
</protein>
<proteinExistence type="predicted"/>
<dbReference type="PANTHER" id="PTHR43861:SF3">
    <property type="entry name" value="PUTATIVE (AFU_ORTHOLOGUE AFUA_2G14390)-RELATED"/>
    <property type="match status" value="1"/>
</dbReference>
<dbReference type="SUPFAM" id="SSF53335">
    <property type="entry name" value="S-adenosyl-L-methionine-dependent methyltransferases"/>
    <property type="match status" value="1"/>
</dbReference>
<dbReference type="EC" id="2.1.1.222" evidence="3"/>